<reference evidence="5 6" key="1">
    <citation type="submission" date="2022-07" db="EMBL/GenBank/DDBJ databases">
        <title>Genome-wide signatures of adaptation to extreme environments.</title>
        <authorList>
            <person name="Cho C.H."/>
            <person name="Yoon H.S."/>
        </authorList>
    </citation>
    <scope>NUCLEOTIDE SEQUENCE [LARGE SCALE GENOMIC DNA]</scope>
    <source>
        <strain evidence="5 6">108.79 E11</strain>
    </source>
</reference>
<dbReference type="NCBIfam" id="TIGR00291">
    <property type="entry name" value="RNA_SBDS"/>
    <property type="match status" value="1"/>
</dbReference>
<dbReference type="Pfam" id="PF01172">
    <property type="entry name" value="SBDS_N"/>
    <property type="match status" value="1"/>
</dbReference>
<evidence type="ECO:0000256" key="1">
    <source>
        <dbReference type="ARBA" id="ARBA00007433"/>
    </source>
</evidence>
<feature type="domain" description="Ribosome maturation protein SDO1/SBDS N-terminal" evidence="3">
    <location>
        <begin position="2"/>
        <end position="104"/>
    </location>
</feature>
<sequence length="270" mass="30385">MLVRYRVGKTTFEVVTKEGTVQKYRKGEIKSLDDVLITDTIFTSYAKREKAGTNQLQAAFQTESYQVSRKEYHLLLGGSTLPTQDCVETILQKGEVQVSSAERKEKLEKRKREVINFIHKYYVDPSKKLPHPVARIENALEECKVRVDADVPVEKQIPDIISKLVNVIPLKKTTLEGQLIVPHSFIGAASSIIARYVTVERESYSSHGCTYDIGIVPGEYDLFMSEMNRVTKGNFDFHVYSQQGAAATTSSTEKTKGNKTSKAKKGNKQK</sequence>
<dbReference type="InterPro" id="IPR039100">
    <property type="entry name" value="Sdo1/SBDS-like"/>
</dbReference>
<dbReference type="SUPFAM" id="SSF109728">
    <property type="entry name" value="Hypothetical protein AF0491, middle domain"/>
    <property type="match status" value="1"/>
</dbReference>
<dbReference type="InterPro" id="IPR036786">
    <property type="entry name" value="Ribosome_mat_SBDS_N_sf"/>
</dbReference>
<protein>
    <recommendedName>
        <fullName evidence="7">Shwachman-Bodian-Diamond protein-like protein</fullName>
    </recommendedName>
</protein>
<accession>A0AAV9IHN4</accession>
<evidence type="ECO:0000259" key="4">
    <source>
        <dbReference type="Pfam" id="PF09377"/>
    </source>
</evidence>
<dbReference type="Proteomes" id="UP001300502">
    <property type="component" value="Unassembled WGS sequence"/>
</dbReference>
<evidence type="ECO:0000313" key="6">
    <source>
        <dbReference type="Proteomes" id="UP001300502"/>
    </source>
</evidence>
<feature type="compositionally biased region" description="Basic residues" evidence="2">
    <location>
        <begin position="257"/>
        <end position="270"/>
    </location>
</feature>
<dbReference type="InterPro" id="IPR037188">
    <property type="entry name" value="Sdo1/SBDS_central_sf"/>
</dbReference>
<dbReference type="PANTHER" id="PTHR10927:SF4">
    <property type="entry name" value="RIBOSOME MATURATION PROTEIN SDO1 HOMOLOG"/>
    <property type="match status" value="1"/>
</dbReference>
<keyword evidence="6" id="KW-1185">Reference proteome</keyword>
<dbReference type="Pfam" id="PF09377">
    <property type="entry name" value="SBDS_domain_II"/>
    <property type="match status" value="1"/>
</dbReference>
<evidence type="ECO:0000256" key="2">
    <source>
        <dbReference type="SAM" id="MobiDB-lite"/>
    </source>
</evidence>
<dbReference type="InterPro" id="IPR019783">
    <property type="entry name" value="SDO1/SBDS_N"/>
</dbReference>
<feature type="region of interest" description="Disordered" evidence="2">
    <location>
        <begin position="244"/>
        <end position="270"/>
    </location>
</feature>
<dbReference type="Gene3D" id="1.10.10.900">
    <property type="entry name" value="SBDS protein C-terminal domain, subdomain 1"/>
    <property type="match status" value="1"/>
</dbReference>
<comment type="similarity">
    <text evidence="1">Belongs to the SDO1/SBDS family.</text>
</comment>
<name>A0AAV9IHN4_9RHOD</name>
<dbReference type="InterPro" id="IPR018978">
    <property type="entry name" value="SDO1/SBDS_central"/>
</dbReference>
<evidence type="ECO:0000313" key="5">
    <source>
        <dbReference type="EMBL" id="KAK4526741.1"/>
    </source>
</evidence>
<proteinExistence type="inferred from homology"/>
<dbReference type="InterPro" id="IPR002140">
    <property type="entry name" value="Sdo1/SBDS"/>
</dbReference>
<dbReference type="InterPro" id="IPR035647">
    <property type="entry name" value="EFG_III/V"/>
</dbReference>
<dbReference type="GO" id="GO:0042256">
    <property type="term" value="P:cytosolic ribosome assembly"/>
    <property type="evidence" value="ECO:0007669"/>
    <property type="project" value="InterPro"/>
</dbReference>
<dbReference type="PANTHER" id="PTHR10927">
    <property type="entry name" value="RIBOSOME MATURATION PROTEIN SBDS"/>
    <property type="match status" value="1"/>
</dbReference>
<feature type="domain" description="Ribosome maturation protein SDO1/SBDS central" evidence="4">
    <location>
        <begin position="112"/>
        <end position="171"/>
    </location>
</feature>
<organism evidence="5 6">
    <name type="scientific">Galdieria yellowstonensis</name>
    <dbReference type="NCBI Taxonomy" id="3028027"/>
    <lineage>
        <taxon>Eukaryota</taxon>
        <taxon>Rhodophyta</taxon>
        <taxon>Bangiophyceae</taxon>
        <taxon>Galdieriales</taxon>
        <taxon>Galdieriaceae</taxon>
        <taxon>Galdieria</taxon>
    </lineage>
</organism>
<dbReference type="Gene3D" id="3.30.70.240">
    <property type="match status" value="1"/>
</dbReference>
<gene>
    <name evidence="5" type="ORF">GAYE_SCF27MG4658</name>
</gene>
<dbReference type="SUPFAM" id="SSF54980">
    <property type="entry name" value="EF-G C-terminal domain-like"/>
    <property type="match status" value="1"/>
</dbReference>
<dbReference type="Gene3D" id="3.30.1250.10">
    <property type="entry name" value="Ribosome maturation protein SBDS, N-terminal domain"/>
    <property type="match status" value="1"/>
</dbReference>
<dbReference type="EMBL" id="JANCYU010000043">
    <property type="protein sequence ID" value="KAK4526741.1"/>
    <property type="molecule type" value="Genomic_DNA"/>
</dbReference>
<evidence type="ECO:0008006" key="7">
    <source>
        <dbReference type="Google" id="ProtNLM"/>
    </source>
</evidence>
<evidence type="ECO:0000259" key="3">
    <source>
        <dbReference type="Pfam" id="PF01172"/>
    </source>
</evidence>
<dbReference type="AlphaFoldDB" id="A0AAV9IHN4"/>
<comment type="caution">
    <text evidence="5">The sequence shown here is derived from an EMBL/GenBank/DDBJ whole genome shotgun (WGS) entry which is preliminary data.</text>
</comment>
<dbReference type="SUPFAM" id="SSF89895">
    <property type="entry name" value="FYSH domain"/>
    <property type="match status" value="1"/>
</dbReference>